<name>A0ABD3GY49_9MARC</name>
<gene>
    <name evidence="2" type="ORF">R1sor_000076</name>
</gene>
<keyword evidence="3" id="KW-1185">Reference proteome</keyword>
<organism evidence="2 3">
    <name type="scientific">Riccia sorocarpa</name>
    <dbReference type="NCBI Taxonomy" id="122646"/>
    <lineage>
        <taxon>Eukaryota</taxon>
        <taxon>Viridiplantae</taxon>
        <taxon>Streptophyta</taxon>
        <taxon>Embryophyta</taxon>
        <taxon>Marchantiophyta</taxon>
        <taxon>Marchantiopsida</taxon>
        <taxon>Marchantiidae</taxon>
        <taxon>Marchantiales</taxon>
        <taxon>Ricciaceae</taxon>
        <taxon>Riccia</taxon>
    </lineage>
</organism>
<reference evidence="2 3" key="1">
    <citation type="submission" date="2024-09" db="EMBL/GenBank/DDBJ databases">
        <title>Chromosome-scale assembly of Riccia sorocarpa.</title>
        <authorList>
            <person name="Paukszto L."/>
        </authorList>
    </citation>
    <scope>NUCLEOTIDE SEQUENCE [LARGE SCALE GENOMIC DNA]</scope>
    <source>
        <strain evidence="2">LP-2024</strain>
        <tissue evidence="2">Aerial parts of the thallus</tissue>
    </source>
</reference>
<evidence type="ECO:0000313" key="3">
    <source>
        <dbReference type="Proteomes" id="UP001633002"/>
    </source>
</evidence>
<dbReference type="Proteomes" id="UP001633002">
    <property type="component" value="Unassembled WGS sequence"/>
</dbReference>
<protein>
    <submittedName>
        <fullName evidence="2">Uncharacterized protein</fullName>
    </submittedName>
</protein>
<evidence type="ECO:0000256" key="1">
    <source>
        <dbReference type="SAM" id="MobiDB-lite"/>
    </source>
</evidence>
<sequence length="385" mass="42741">MGSQSRRQRTVDRKRTDQLGQSLRPIAQANEDRLRLRRQRYAEEKAERRAASRSQDVTSGSQRGIRRKVLEMVDKLKSLSGESVEYESKILTCFLKHSSISKALKVGEIMSLKEQRAAKLLLANLATGLQIVKGTHTQDDVIAKKCALRMCSSKHIIDKRLGRQSSRCLKIALRNIRIHANGRAAVLDENNTQIGKWAGVKPGRAQRSDILSVELRELVLNWWTDETRVSPIAKRVLKRQNHAIHTYHVEFVNCKNTLNTLRKEHHGHGTRTRSCACLDVNCLPCRGGGSSETHGAQGVTEAVVEAEEMNCATSNNLVQRLRDLIPILDPILALRVDTLPGVPDPDPSPILALGVDTLPGVPNPDPRPDPGARSGYPSWSPRSGS</sequence>
<feature type="region of interest" description="Disordered" evidence="1">
    <location>
        <begin position="345"/>
        <end position="385"/>
    </location>
</feature>
<accession>A0ABD3GY49</accession>
<feature type="region of interest" description="Disordered" evidence="1">
    <location>
        <begin position="1"/>
        <end position="34"/>
    </location>
</feature>
<comment type="caution">
    <text evidence="2">The sequence shown here is derived from an EMBL/GenBank/DDBJ whole genome shotgun (WGS) entry which is preliminary data.</text>
</comment>
<dbReference type="EMBL" id="JBJQOH010000006">
    <property type="protein sequence ID" value="KAL3682054.1"/>
    <property type="molecule type" value="Genomic_DNA"/>
</dbReference>
<evidence type="ECO:0000313" key="2">
    <source>
        <dbReference type="EMBL" id="KAL3682054.1"/>
    </source>
</evidence>
<proteinExistence type="predicted"/>
<dbReference type="AlphaFoldDB" id="A0ABD3GY49"/>